<dbReference type="PANTHER" id="PTHR34227:SF1">
    <property type="entry name" value="DIMETHYL SULFOXIDE REDUCTASE CHAPERONE-RELATED"/>
    <property type="match status" value="1"/>
</dbReference>
<dbReference type="Pfam" id="PF02613">
    <property type="entry name" value="Nitrate_red_del"/>
    <property type="match status" value="1"/>
</dbReference>
<proteinExistence type="predicted"/>
<organism evidence="2">
    <name type="scientific">marine metagenome</name>
    <dbReference type="NCBI Taxonomy" id="408172"/>
    <lineage>
        <taxon>unclassified sequences</taxon>
        <taxon>metagenomes</taxon>
        <taxon>ecological metagenomes</taxon>
    </lineage>
</organism>
<dbReference type="InterPro" id="IPR050289">
    <property type="entry name" value="TorD/DmsD_chaperones"/>
</dbReference>
<dbReference type="EMBL" id="UINC01003224">
    <property type="protein sequence ID" value="SVA04421.1"/>
    <property type="molecule type" value="Genomic_DNA"/>
</dbReference>
<sequence length="245" mass="27996">MIGDKELANLRQKYYGLFVLLFWKEPDAELLLSLLERISDRVKGAAQLSPVMSEGWKNIRSYLEKHGPDEVEYEFVQLFLGPHKPDVKPYESYYLAGSVFQAPLASVRGFMKEIGLEKKKGELPEPEDALGFELEIMNWLISKQTNSKDSEEEEKWLDFQASFLKKHLLIWGPSCSEEVESAPNADFYKGAGMLLRGFLEIEKELFQNRGPEKIESLGEARKRYGNRADWKGPLFEAVPPAEGNS</sequence>
<dbReference type="InterPro" id="IPR036411">
    <property type="entry name" value="TorD-like_sf"/>
</dbReference>
<accession>A0A381SM66</accession>
<evidence type="ECO:0000256" key="1">
    <source>
        <dbReference type="ARBA" id="ARBA00023186"/>
    </source>
</evidence>
<dbReference type="InterPro" id="IPR020945">
    <property type="entry name" value="DMSO/NO3_reduct_chaperone"/>
</dbReference>
<keyword evidence="1" id="KW-0143">Chaperone</keyword>
<dbReference type="SUPFAM" id="SSF89155">
    <property type="entry name" value="TorD-like"/>
    <property type="match status" value="1"/>
</dbReference>
<protein>
    <submittedName>
        <fullName evidence="2">Uncharacterized protein</fullName>
    </submittedName>
</protein>
<dbReference type="AlphaFoldDB" id="A0A381SM66"/>
<dbReference type="Gene3D" id="1.10.3480.10">
    <property type="entry name" value="TorD-like"/>
    <property type="match status" value="1"/>
</dbReference>
<name>A0A381SM66_9ZZZZ</name>
<evidence type="ECO:0000313" key="2">
    <source>
        <dbReference type="EMBL" id="SVA04421.1"/>
    </source>
</evidence>
<reference evidence="2" key="1">
    <citation type="submission" date="2018-05" db="EMBL/GenBank/DDBJ databases">
        <authorList>
            <person name="Lanie J.A."/>
            <person name="Ng W.-L."/>
            <person name="Kazmierczak K.M."/>
            <person name="Andrzejewski T.M."/>
            <person name="Davidsen T.M."/>
            <person name="Wayne K.J."/>
            <person name="Tettelin H."/>
            <person name="Glass J.I."/>
            <person name="Rusch D."/>
            <person name="Podicherti R."/>
            <person name="Tsui H.-C.T."/>
            <person name="Winkler M.E."/>
        </authorList>
    </citation>
    <scope>NUCLEOTIDE SEQUENCE</scope>
</reference>
<gene>
    <name evidence="2" type="ORF">METZ01_LOCUS57275</name>
</gene>
<dbReference type="PANTHER" id="PTHR34227">
    <property type="entry name" value="CHAPERONE PROTEIN YCDY"/>
    <property type="match status" value="1"/>
</dbReference>